<dbReference type="SUPFAM" id="SSF48371">
    <property type="entry name" value="ARM repeat"/>
    <property type="match status" value="1"/>
</dbReference>
<dbReference type="EMBL" id="SIXF01000002">
    <property type="protein sequence ID" value="TBO44406.1"/>
    <property type="molecule type" value="Genomic_DNA"/>
</dbReference>
<evidence type="ECO:0000256" key="4">
    <source>
        <dbReference type="PROSITE-ProRule" id="PRU00433"/>
    </source>
</evidence>
<keyword evidence="1 4" id="KW-0349">Heme</keyword>
<dbReference type="GO" id="GO:0009055">
    <property type="term" value="F:electron transfer activity"/>
    <property type="evidence" value="ECO:0007669"/>
    <property type="project" value="InterPro"/>
</dbReference>
<organism evidence="7 8">
    <name type="scientific">Pedobacter kyonggii</name>
    <dbReference type="NCBI Taxonomy" id="1926871"/>
    <lineage>
        <taxon>Bacteria</taxon>
        <taxon>Pseudomonadati</taxon>
        <taxon>Bacteroidota</taxon>
        <taxon>Sphingobacteriia</taxon>
        <taxon>Sphingobacteriales</taxon>
        <taxon>Sphingobacteriaceae</taxon>
        <taxon>Pedobacter</taxon>
    </lineage>
</organism>
<protein>
    <submittedName>
        <fullName evidence="7">C-type cytochrome</fullName>
    </submittedName>
</protein>
<keyword evidence="2 4" id="KW-0479">Metal-binding</keyword>
<dbReference type="InterPro" id="IPR011989">
    <property type="entry name" value="ARM-like"/>
</dbReference>
<dbReference type="PANTHER" id="PTHR33546">
    <property type="entry name" value="LARGE, MULTIFUNCTIONAL SECRETED PROTEIN-RELATED"/>
    <property type="match status" value="1"/>
</dbReference>
<evidence type="ECO:0000313" key="7">
    <source>
        <dbReference type="EMBL" id="TBO44406.1"/>
    </source>
</evidence>
<dbReference type="InterPro" id="IPR009056">
    <property type="entry name" value="Cyt_c-like_dom"/>
</dbReference>
<reference evidence="7 8" key="1">
    <citation type="submission" date="2019-02" db="EMBL/GenBank/DDBJ databases">
        <title>Pedobacter kyonggii whole genome sequence analysis.</title>
        <authorList>
            <person name="Dahal R.H."/>
        </authorList>
    </citation>
    <scope>NUCLEOTIDE SEQUENCE [LARGE SCALE GENOMIC DNA]</scope>
    <source>
        <strain evidence="7 8">K-4-11-1</strain>
    </source>
</reference>
<dbReference type="GO" id="GO:0020037">
    <property type="term" value="F:heme binding"/>
    <property type="evidence" value="ECO:0007669"/>
    <property type="project" value="InterPro"/>
</dbReference>
<evidence type="ECO:0000256" key="1">
    <source>
        <dbReference type="ARBA" id="ARBA00022617"/>
    </source>
</evidence>
<dbReference type="SUPFAM" id="SSF50952">
    <property type="entry name" value="Soluble quinoprotein glucose dehydrogenase"/>
    <property type="match status" value="1"/>
</dbReference>
<evidence type="ECO:0000256" key="5">
    <source>
        <dbReference type="SAM" id="Phobius"/>
    </source>
</evidence>
<dbReference type="PROSITE" id="PS51007">
    <property type="entry name" value="CYTC"/>
    <property type="match status" value="1"/>
</dbReference>
<dbReference type="Gene3D" id="2.120.10.30">
    <property type="entry name" value="TolB, C-terminal domain"/>
    <property type="match status" value="1"/>
</dbReference>
<dbReference type="InterPro" id="IPR036909">
    <property type="entry name" value="Cyt_c-like_dom_sf"/>
</dbReference>
<dbReference type="InterPro" id="IPR013427">
    <property type="entry name" value="Haem-bd_dom_put"/>
</dbReference>
<dbReference type="InterPro" id="IPR011042">
    <property type="entry name" value="6-blade_b-propeller_TolB-like"/>
</dbReference>
<dbReference type="Proteomes" id="UP000291819">
    <property type="component" value="Unassembled WGS sequence"/>
</dbReference>
<dbReference type="RefSeq" id="WP_131028481.1">
    <property type="nucleotide sequence ID" value="NZ_SIXF01000002.1"/>
</dbReference>
<dbReference type="SUPFAM" id="SSF46626">
    <property type="entry name" value="Cytochrome c"/>
    <property type="match status" value="1"/>
</dbReference>
<dbReference type="Pfam" id="PF00034">
    <property type="entry name" value="Cytochrom_C"/>
    <property type="match status" value="1"/>
</dbReference>
<keyword evidence="5" id="KW-1133">Transmembrane helix</keyword>
<proteinExistence type="predicted"/>
<evidence type="ECO:0000256" key="3">
    <source>
        <dbReference type="ARBA" id="ARBA00023004"/>
    </source>
</evidence>
<dbReference type="InterPro" id="IPR013428">
    <property type="entry name" value="Membrane-bound_put_N"/>
</dbReference>
<gene>
    <name evidence="7" type="ORF">EYS08_03600</name>
</gene>
<feature type="domain" description="Cytochrome c" evidence="6">
    <location>
        <begin position="904"/>
        <end position="1038"/>
    </location>
</feature>
<accession>A0A4Q9HGM7</accession>
<comment type="caution">
    <text evidence="7">The sequence shown here is derived from an EMBL/GenBank/DDBJ whole genome shotgun (WGS) entry which is preliminary data.</text>
</comment>
<dbReference type="OrthoDB" id="9808161at2"/>
<evidence type="ECO:0000313" key="8">
    <source>
        <dbReference type="Proteomes" id="UP000291819"/>
    </source>
</evidence>
<dbReference type="InterPro" id="IPR016024">
    <property type="entry name" value="ARM-type_fold"/>
</dbReference>
<dbReference type="AlphaFoldDB" id="A0A4Q9HGM7"/>
<keyword evidence="3 4" id="KW-0408">Iron</keyword>
<dbReference type="NCBIfam" id="TIGR02604">
    <property type="entry name" value="Piru_Ver_Nterm"/>
    <property type="match status" value="1"/>
</dbReference>
<dbReference type="GO" id="GO:0046872">
    <property type="term" value="F:metal ion binding"/>
    <property type="evidence" value="ECO:0007669"/>
    <property type="project" value="UniProtKB-KW"/>
</dbReference>
<evidence type="ECO:0000259" key="6">
    <source>
        <dbReference type="PROSITE" id="PS51007"/>
    </source>
</evidence>
<dbReference type="InterPro" id="IPR011041">
    <property type="entry name" value="Quinoprot_gluc/sorb_DH_b-prop"/>
</dbReference>
<dbReference type="NCBIfam" id="TIGR02603">
    <property type="entry name" value="CxxCH_TIGR02603"/>
    <property type="match status" value="1"/>
</dbReference>
<feature type="transmembrane region" description="Helical" evidence="5">
    <location>
        <begin position="9"/>
        <end position="28"/>
    </location>
</feature>
<sequence length="1041" mass="114732">MNNNKRKRVLLINGLITSVPLLVVLGAFTNISGKYSSYNQSKIDTPRTEAQKHLAKNGLKELDVAPGLRVETMATEPMLINPTNIDVDEKGRVWVTEAYNYRFEINQNKPREAGDRIVILEDKDGDGRLETSTIFYQGPEVNAPLGVCVLGNRVLISQSPYVWAFYDDNNDGKADRKEILFQGIGGVQHDHGMHSFSFGPDGKLYFNFGNAGETLRDKNNKVVLDQDGDEIGPRKYKQGMLFRCDPDGTHVECLGYNFRNEYESAVDSYGNIWQSDNDDDGNKGVRINYVMEYGNYGYTDEMTGAGWMTKRTNMEDSIPLRHWHQNDPGVIPNLLQTGSGSPSGMAFYEGTLLPRQFQNEMIHAEPGHNVVRTYPVQKAGAGFKASILKMLDGKRDQWFRPADVCVAPDGSLIVADWYDPGVGGHRVGDLQRGRIYRVVPENMVATYRIPEQDYTTPKGAVIALQNPNLAVRRHAFTALTGMGDSAIEELEKLWSTSPNSRMRARALWVLSKSTAAAKYLSQAIKNPDPDLRITALRAAREVDIDVLKFAGALVNDPDAQVRRDCAIALRHRKEPEAATIWAALAASHDGNDKWYLEALGIGADRQWNRFFTAYLKAVPDPLLTAGGRDIVWRARTDAALPYLVTLAKDASVPLKSRLRYLRAFDFYPEAEKSKTLVGLLEENNGKDLKLNVMVLKSLNPQDISTSAIAKEQVKKVLDSYTGTQDFVDMVKQYNITTESDKLMNLVKSNGIQSKGGYQTGGIGADAARILLKNKEDLRFLNVIRDKDRKKTSNVLAVLGSIGNNESTAILSKVILSNQYPLSTREKAVQMLGKSKNGEDRVLEMLEGKKLSPSLIAPAVAGLSGTTRKGTLEKAKAFLPNTNTTKAVKTKSSTIDLSSILALKGNTVKGKIVFLSSCAVCHKAGKDGFEFGPNLSEIGAKLPKEGLFDAIANPSAGINFGYETSQLVMKDGSTLMGIISSRTETDIEVRYPGGAVQKIKTADVKQIKQVPTSMMPEGLHQTISKQELADLLAFLASLKKKG</sequence>
<keyword evidence="5" id="KW-0812">Transmembrane</keyword>
<keyword evidence="8" id="KW-1185">Reference proteome</keyword>
<dbReference type="Gene3D" id="1.10.760.10">
    <property type="entry name" value="Cytochrome c-like domain"/>
    <property type="match status" value="1"/>
</dbReference>
<name>A0A4Q9HGM7_9SPHI</name>
<dbReference type="Gene3D" id="1.25.10.10">
    <property type="entry name" value="Leucine-rich Repeat Variant"/>
    <property type="match status" value="1"/>
</dbReference>
<evidence type="ECO:0000256" key="2">
    <source>
        <dbReference type="ARBA" id="ARBA00022723"/>
    </source>
</evidence>
<dbReference type="PANTHER" id="PTHR33546:SF1">
    <property type="entry name" value="LARGE, MULTIFUNCTIONAL SECRETED PROTEIN"/>
    <property type="match status" value="1"/>
</dbReference>
<dbReference type="Pfam" id="PF23500">
    <property type="entry name" value="DUF7133"/>
    <property type="match status" value="1"/>
</dbReference>
<dbReference type="InterPro" id="IPR055557">
    <property type="entry name" value="DUF7133"/>
</dbReference>
<keyword evidence="5" id="KW-0472">Membrane</keyword>